<protein>
    <submittedName>
        <fullName evidence="3">Hva1_TUDOR domain-containing protein</fullName>
    </submittedName>
</protein>
<proteinExistence type="predicted"/>
<dbReference type="AlphaFoldDB" id="A0A7I4Y1N6"/>
<evidence type="ECO:0000256" key="1">
    <source>
        <dbReference type="SAM" id="MobiDB-lite"/>
    </source>
</evidence>
<keyword evidence="2" id="KW-1185">Reference proteome</keyword>
<feature type="compositionally biased region" description="Basic and acidic residues" evidence="1">
    <location>
        <begin position="1"/>
        <end position="19"/>
    </location>
</feature>
<sequence length="102" mass="11519">MDTDRWTDRYTRVDRDGQHTDGQAQTDTDRRGHGRTDSKGGGQARTKGIDADRRGQTHTMDVACKNTDDIHTDRQDNNLTIGRSSYEELPSHDPGPRSPLRI</sequence>
<accession>A0A7I4Y1N6</accession>
<feature type="compositionally biased region" description="Basic and acidic residues" evidence="1">
    <location>
        <begin position="27"/>
        <end position="38"/>
    </location>
</feature>
<evidence type="ECO:0000313" key="3">
    <source>
        <dbReference type="WBParaSite" id="HCON_00039690-00001"/>
    </source>
</evidence>
<name>A0A7I4Y1N6_HAECO</name>
<evidence type="ECO:0000313" key="2">
    <source>
        <dbReference type="Proteomes" id="UP000025227"/>
    </source>
</evidence>
<organism evidence="2 3">
    <name type="scientific">Haemonchus contortus</name>
    <name type="common">Barber pole worm</name>
    <dbReference type="NCBI Taxonomy" id="6289"/>
    <lineage>
        <taxon>Eukaryota</taxon>
        <taxon>Metazoa</taxon>
        <taxon>Ecdysozoa</taxon>
        <taxon>Nematoda</taxon>
        <taxon>Chromadorea</taxon>
        <taxon>Rhabditida</taxon>
        <taxon>Rhabditina</taxon>
        <taxon>Rhabditomorpha</taxon>
        <taxon>Strongyloidea</taxon>
        <taxon>Trichostrongylidae</taxon>
        <taxon>Haemonchus</taxon>
    </lineage>
</organism>
<feature type="region of interest" description="Disordered" evidence="1">
    <location>
        <begin position="1"/>
        <end position="102"/>
    </location>
</feature>
<dbReference type="WBParaSite" id="HCON_00039690-00001">
    <property type="protein sequence ID" value="HCON_00039690-00001"/>
    <property type="gene ID" value="HCON_00039690"/>
</dbReference>
<feature type="compositionally biased region" description="Basic and acidic residues" evidence="1">
    <location>
        <begin position="66"/>
        <end position="76"/>
    </location>
</feature>
<feature type="compositionally biased region" description="Basic and acidic residues" evidence="1">
    <location>
        <begin position="85"/>
        <end position="95"/>
    </location>
</feature>
<reference evidence="3" key="1">
    <citation type="submission" date="2020-12" db="UniProtKB">
        <authorList>
            <consortium name="WormBaseParasite"/>
        </authorList>
    </citation>
    <scope>IDENTIFICATION</scope>
    <source>
        <strain evidence="3">MHco3</strain>
    </source>
</reference>
<dbReference type="Proteomes" id="UP000025227">
    <property type="component" value="Unplaced"/>
</dbReference>